<dbReference type="Gene3D" id="3.90.226.10">
    <property type="entry name" value="2-enoyl-CoA Hydratase, Chain A, domain 1"/>
    <property type="match status" value="1"/>
</dbReference>
<dbReference type="AlphaFoldDB" id="M4VAL8"/>
<dbReference type="NCBIfam" id="TIGR00706">
    <property type="entry name" value="SppA_dom"/>
    <property type="match status" value="1"/>
</dbReference>
<accession>M4VAL8</accession>
<evidence type="ECO:0000256" key="2">
    <source>
        <dbReference type="ARBA" id="ARBA00022670"/>
    </source>
</evidence>
<evidence type="ECO:0000256" key="4">
    <source>
        <dbReference type="ARBA" id="ARBA00022825"/>
    </source>
</evidence>
<dbReference type="Proteomes" id="UP000012040">
    <property type="component" value="Chromosome"/>
</dbReference>
<comment type="similarity">
    <text evidence="1">Belongs to the peptidase S49 family.</text>
</comment>
<keyword evidence="7" id="KW-1185">Reference proteome</keyword>
<dbReference type="GO" id="GO:0006508">
    <property type="term" value="P:proteolysis"/>
    <property type="evidence" value="ECO:0007669"/>
    <property type="project" value="UniProtKB-KW"/>
</dbReference>
<keyword evidence="4" id="KW-0720">Serine protease</keyword>
<evidence type="ECO:0000313" key="7">
    <source>
        <dbReference type="Proteomes" id="UP000012040"/>
    </source>
</evidence>
<gene>
    <name evidence="6" type="ORF">A11Q_838</name>
</gene>
<dbReference type="PANTHER" id="PTHR42987">
    <property type="entry name" value="PEPTIDASE S49"/>
    <property type="match status" value="1"/>
</dbReference>
<dbReference type="Gene3D" id="6.20.330.10">
    <property type="match status" value="1"/>
</dbReference>
<dbReference type="CDD" id="cd07023">
    <property type="entry name" value="S49_Sppa_N_C"/>
    <property type="match status" value="1"/>
</dbReference>
<dbReference type="Pfam" id="PF01343">
    <property type="entry name" value="Peptidase_S49"/>
    <property type="match status" value="1"/>
</dbReference>
<dbReference type="SUPFAM" id="SSF52096">
    <property type="entry name" value="ClpP/crotonase"/>
    <property type="match status" value="1"/>
</dbReference>
<dbReference type="HOGENOM" id="CLU_046540_0_0_7"/>
<reference evidence="6 7" key="1">
    <citation type="journal article" date="2013" name="ISME J.">
        <title>By their genes ye shall know them: genomic signatures of predatory bacteria.</title>
        <authorList>
            <person name="Pasternak Z."/>
            <person name="Pietrokovski S."/>
            <person name="Rotem O."/>
            <person name="Gophna U."/>
            <person name="Lurie-Weinberger M.N."/>
            <person name="Jurkevitch E."/>
        </authorList>
    </citation>
    <scope>NUCLEOTIDE SEQUENCE [LARGE SCALE GENOMIC DNA]</scope>
    <source>
        <strain evidence="6 7">JSS</strain>
    </source>
</reference>
<evidence type="ECO:0000256" key="3">
    <source>
        <dbReference type="ARBA" id="ARBA00022801"/>
    </source>
</evidence>
<dbReference type="KEGG" id="bex:A11Q_838"/>
<dbReference type="InterPro" id="IPR047272">
    <property type="entry name" value="S49_SppA_C"/>
</dbReference>
<dbReference type="InterPro" id="IPR029045">
    <property type="entry name" value="ClpP/crotonase-like_dom_sf"/>
</dbReference>
<dbReference type="GO" id="GO:0008236">
    <property type="term" value="F:serine-type peptidase activity"/>
    <property type="evidence" value="ECO:0007669"/>
    <property type="project" value="UniProtKB-KW"/>
</dbReference>
<name>M4VAL8_9BACT</name>
<keyword evidence="2" id="KW-0645">Protease</keyword>
<dbReference type="PANTHER" id="PTHR42987:SF7">
    <property type="entry name" value="SIGNAL PEPTIDE PEPTIDASE SPPA-RELATED"/>
    <property type="match status" value="1"/>
</dbReference>
<dbReference type="InterPro" id="IPR002142">
    <property type="entry name" value="Peptidase_S49"/>
</dbReference>
<keyword evidence="3" id="KW-0378">Hydrolase</keyword>
<proteinExistence type="inferred from homology"/>
<protein>
    <submittedName>
        <fullName evidence="6">Signal peptide peptidase</fullName>
    </submittedName>
</protein>
<dbReference type="STRING" id="1184267.A11Q_838"/>
<evidence type="ECO:0000259" key="5">
    <source>
        <dbReference type="Pfam" id="PF01343"/>
    </source>
</evidence>
<dbReference type="RefSeq" id="WP_015469546.1">
    <property type="nucleotide sequence ID" value="NC_020813.1"/>
</dbReference>
<sequence length="325" mass="36415">MKKWSFRRKFVIGLILILLGIYIYRTSTGYWGDNESRLSKNAILHLEVNGVILNGKKLLTTLKKYKTDSAIKAIVVDINSPGGAVGPSQEIYYELMRVKQETKKPIVCVSTNLIASGGYYVALACDKIVVAPGTMLGSIGVIMEFANLEKLYDWAKIQRYSISSGRFKDSGSEYRPMREDERLLFQGMIDEVYEQFRNAVIEARQLPHETVAMYADGRVMTGAKAVELKFADSIGTFEDAVKLAATEAGLGDDYKVFKPKKERTGFMDIFSLNDDVDDLNTLTDVQELMSGKAAISSGAAKEVIRTVLKTRYLNQPLYLMPGYWE</sequence>
<evidence type="ECO:0000256" key="1">
    <source>
        <dbReference type="ARBA" id="ARBA00008683"/>
    </source>
</evidence>
<dbReference type="OrthoDB" id="5289665at2"/>
<dbReference type="eggNOG" id="COG0616">
    <property type="taxonomic scope" value="Bacteria"/>
</dbReference>
<dbReference type="PATRIC" id="fig|1184267.3.peg.848"/>
<feature type="domain" description="Peptidase S49" evidence="5">
    <location>
        <begin position="100"/>
        <end position="250"/>
    </location>
</feature>
<dbReference type="EMBL" id="CP003537">
    <property type="protein sequence ID" value="AGH95056.1"/>
    <property type="molecule type" value="Genomic_DNA"/>
</dbReference>
<dbReference type="TCDB" id="8.A.21.2.4">
    <property type="family name" value="the stomatin/podocin/band 7/nephrosis,2/spfh (stomatin) family"/>
</dbReference>
<dbReference type="InterPro" id="IPR004635">
    <property type="entry name" value="Pept_S49_SppA"/>
</dbReference>
<organism evidence="6 7">
    <name type="scientific">Pseudobdellovibrio exovorus JSS</name>
    <dbReference type="NCBI Taxonomy" id="1184267"/>
    <lineage>
        <taxon>Bacteria</taxon>
        <taxon>Pseudomonadati</taxon>
        <taxon>Bdellovibrionota</taxon>
        <taxon>Bdellovibrionia</taxon>
        <taxon>Bdellovibrionales</taxon>
        <taxon>Pseudobdellovibrionaceae</taxon>
        <taxon>Pseudobdellovibrio</taxon>
    </lineage>
</organism>
<evidence type="ECO:0000313" key="6">
    <source>
        <dbReference type="EMBL" id="AGH95056.1"/>
    </source>
</evidence>